<keyword evidence="3" id="KW-1185">Reference proteome</keyword>
<dbReference type="RefSeq" id="WP_310263659.1">
    <property type="nucleotide sequence ID" value="NZ_JAVDXU010000001.1"/>
</dbReference>
<feature type="domain" description="SnoaL-like" evidence="1">
    <location>
        <begin position="9"/>
        <end position="116"/>
    </location>
</feature>
<reference evidence="2 3" key="1">
    <citation type="submission" date="2023-07" db="EMBL/GenBank/DDBJ databases">
        <title>Sorghum-associated microbial communities from plants grown in Nebraska, USA.</title>
        <authorList>
            <person name="Schachtman D."/>
        </authorList>
    </citation>
    <scope>NUCLEOTIDE SEQUENCE [LARGE SCALE GENOMIC DNA]</scope>
    <source>
        <strain evidence="2 3">BE314</strain>
    </source>
</reference>
<comment type="caution">
    <text evidence="2">The sequence shown here is derived from an EMBL/GenBank/DDBJ whole genome shotgun (WGS) entry which is preliminary data.</text>
</comment>
<dbReference type="SUPFAM" id="SSF54427">
    <property type="entry name" value="NTF2-like"/>
    <property type="match status" value="1"/>
</dbReference>
<proteinExistence type="predicted"/>
<name>A0ABU1YK13_ROSSA</name>
<dbReference type="PANTHER" id="PTHR41252:SF1">
    <property type="entry name" value="BLR2505 PROTEIN"/>
    <property type="match status" value="1"/>
</dbReference>
<protein>
    <submittedName>
        <fullName evidence="2">Ketosteroid isomerase-like protein</fullName>
    </submittedName>
</protein>
<dbReference type="InterPro" id="IPR032710">
    <property type="entry name" value="NTF2-like_dom_sf"/>
</dbReference>
<evidence type="ECO:0000313" key="3">
    <source>
        <dbReference type="Proteomes" id="UP001180453"/>
    </source>
</evidence>
<gene>
    <name evidence="2" type="ORF">J2X20_001835</name>
</gene>
<dbReference type="Pfam" id="PF12680">
    <property type="entry name" value="SnoaL_2"/>
    <property type="match status" value="1"/>
</dbReference>
<evidence type="ECO:0000259" key="1">
    <source>
        <dbReference type="Pfam" id="PF12680"/>
    </source>
</evidence>
<dbReference type="PANTHER" id="PTHR41252">
    <property type="entry name" value="BLR2505 PROTEIN"/>
    <property type="match status" value="1"/>
</dbReference>
<accession>A0ABU1YK13</accession>
<evidence type="ECO:0000313" key="2">
    <source>
        <dbReference type="EMBL" id="MDR7269206.1"/>
    </source>
</evidence>
<dbReference type="Proteomes" id="UP001180453">
    <property type="component" value="Unassembled WGS sequence"/>
</dbReference>
<dbReference type="EMBL" id="JAVDXU010000001">
    <property type="protein sequence ID" value="MDR7269206.1"/>
    <property type="molecule type" value="Genomic_DNA"/>
</dbReference>
<sequence length="133" mass="14835">MTTTPTQVVQSMYAAFGRGDVEGLLGLCTNDVDWTMLGSIDLPYIGQFQGQQALLRWFGLVAEFDDIQAFEPREFFAGADHVTVLGWERTRAKPGQGVFETPWVHLFSVRDGKVARFVGMYDTAAVEVARRKA</sequence>
<organism evidence="2 3">
    <name type="scientific">Roseateles saccharophilus</name>
    <name type="common">Pseudomonas saccharophila</name>
    <dbReference type="NCBI Taxonomy" id="304"/>
    <lineage>
        <taxon>Bacteria</taxon>
        <taxon>Pseudomonadati</taxon>
        <taxon>Pseudomonadota</taxon>
        <taxon>Betaproteobacteria</taxon>
        <taxon>Burkholderiales</taxon>
        <taxon>Sphaerotilaceae</taxon>
        <taxon>Roseateles</taxon>
    </lineage>
</organism>
<dbReference type="InterPro" id="IPR037401">
    <property type="entry name" value="SnoaL-like"/>
</dbReference>
<dbReference type="Gene3D" id="3.10.450.50">
    <property type="match status" value="1"/>
</dbReference>